<dbReference type="PATRIC" id="fig|1122247.3.peg.3030"/>
<dbReference type="AlphaFoldDB" id="K5BEB7"/>
<gene>
    <name evidence="1" type="ORF">C731_3161</name>
</gene>
<accession>K5BEB7</accession>
<evidence type="ECO:0000313" key="2">
    <source>
        <dbReference type="Proteomes" id="UP000006265"/>
    </source>
</evidence>
<dbReference type="STRING" id="1122247.GCA_000379865_03309"/>
<dbReference type="RefSeq" id="WP_005629211.1">
    <property type="nucleotide sequence ID" value="NZ_AMRA01000091.1"/>
</dbReference>
<protein>
    <submittedName>
        <fullName evidence="1">Putative membrane protein</fullName>
    </submittedName>
</protein>
<reference evidence="1 2" key="1">
    <citation type="journal article" date="2012" name="J. Bacteriol.">
        <title>Genome sequence of Mycobacterium hassiacum DSM 44199, a rare source of heat-stable mycobacterial proteins.</title>
        <authorList>
            <person name="Tiago I."/>
            <person name="Maranha A."/>
            <person name="Mendes V."/>
            <person name="Alarico S."/>
            <person name="Moynihan P.J."/>
            <person name="Clarke A.J."/>
            <person name="Macedo-Ribeiro S."/>
            <person name="Pereira P.J."/>
            <person name="Empadinhas N."/>
        </authorList>
    </citation>
    <scope>NUCLEOTIDE SEQUENCE [LARGE SCALE GENOMIC DNA]</scope>
    <source>
        <strain evidence="2">DSM 44199 / CIP 105218 / JCM 12690 / 3849</strain>
    </source>
</reference>
<comment type="caution">
    <text evidence="1">The sequence shown here is derived from an EMBL/GenBank/DDBJ whole genome shotgun (WGS) entry which is preliminary data.</text>
</comment>
<keyword evidence="2" id="KW-1185">Reference proteome</keyword>
<sequence>MSTPRSRARRIAGALVGGCSAVLTVAAHAAAGGGLPRGAQLVCALLVCALAGGALTRFGSVGERSRPGQLVAALLLAQLAGHATLGWAAGPHHPGPHPAGLGVTPAMLAAHLAAAVLLGLLIGAAEYLYVVGTSVLCWLRLFTFGAPRPQPRQRRRSPVDVVVQSVLRSRGLGMRAPPSIAA</sequence>
<proteinExistence type="predicted"/>
<dbReference type="Proteomes" id="UP000006265">
    <property type="component" value="Unassembled WGS sequence"/>
</dbReference>
<dbReference type="EMBL" id="AMRA01000091">
    <property type="protein sequence ID" value="EKF22847.1"/>
    <property type="molecule type" value="Genomic_DNA"/>
</dbReference>
<evidence type="ECO:0000313" key="1">
    <source>
        <dbReference type="EMBL" id="EKF22847.1"/>
    </source>
</evidence>
<name>K5BEB7_MYCHD</name>
<dbReference type="eggNOG" id="ENOG5031K6K">
    <property type="taxonomic scope" value="Bacteria"/>
</dbReference>
<organism evidence="1 2">
    <name type="scientific">Mycolicibacterium hassiacum (strain DSM 44199 / CIP 105218 / JCM 12690 / 3849)</name>
    <name type="common">Mycobacterium hassiacum</name>
    <dbReference type="NCBI Taxonomy" id="1122247"/>
    <lineage>
        <taxon>Bacteria</taxon>
        <taxon>Bacillati</taxon>
        <taxon>Actinomycetota</taxon>
        <taxon>Actinomycetes</taxon>
        <taxon>Mycobacteriales</taxon>
        <taxon>Mycobacteriaceae</taxon>
        <taxon>Mycolicibacterium</taxon>
    </lineage>
</organism>